<dbReference type="PANTHER" id="PTHR41244">
    <property type="entry name" value="RHAMNAN SYNTHESIS F"/>
    <property type="match status" value="1"/>
</dbReference>
<dbReference type="SMART" id="SM00028">
    <property type="entry name" value="TPR"/>
    <property type="match status" value="3"/>
</dbReference>
<feature type="domain" description="Glycosyltransferase 2-like" evidence="2">
    <location>
        <begin position="1154"/>
        <end position="1295"/>
    </location>
</feature>
<dbReference type="Gene3D" id="3.90.550.10">
    <property type="entry name" value="Spore Coat Polysaccharide Biosynthesis Protein SpsA, Chain A"/>
    <property type="match status" value="1"/>
</dbReference>
<dbReference type="PROSITE" id="PS50293">
    <property type="entry name" value="TPR_REGION"/>
    <property type="match status" value="1"/>
</dbReference>
<dbReference type="CDD" id="cd03789">
    <property type="entry name" value="GT9_LPS_heptosyltransferase"/>
    <property type="match status" value="1"/>
</dbReference>
<dbReference type="Proteomes" id="UP000243105">
    <property type="component" value="Unassembled WGS sequence"/>
</dbReference>
<dbReference type="SUPFAM" id="SSF53756">
    <property type="entry name" value="UDP-Glycosyltransferase/glycogen phosphorylase"/>
    <property type="match status" value="1"/>
</dbReference>
<dbReference type="Pfam" id="PF14559">
    <property type="entry name" value="TPR_19"/>
    <property type="match status" value="1"/>
</dbReference>
<dbReference type="Pfam" id="PF01075">
    <property type="entry name" value="Glyco_transf_9"/>
    <property type="match status" value="1"/>
</dbReference>
<dbReference type="Gene3D" id="3.40.50.2000">
    <property type="entry name" value="Glycogen Phosphorylase B"/>
    <property type="match status" value="2"/>
</dbReference>
<dbReference type="Pfam" id="PF13489">
    <property type="entry name" value="Methyltransf_23"/>
    <property type="match status" value="1"/>
</dbReference>
<gene>
    <name evidence="3" type="ORF">JGI25_00288</name>
</gene>
<dbReference type="InterPro" id="IPR032719">
    <property type="entry name" value="WbsX"/>
</dbReference>
<dbReference type="Pfam" id="PF00535">
    <property type="entry name" value="Glycos_transf_2"/>
    <property type="match status" value="1"/>
</dbReference>
<evidence type="ECO:0000313" key="4">
    <source>
        <dbReference type="Proteomes" id="UP000243105"/>
    </source>
</evidence>
<dbReference type="Gene3D" id="3.20.20.80">
    <property type="entry name" value="Glycosidases"/>
    <property type="match status" value="1"/>
</dbReference>
<dbReference type="RefSeq" id="WP_072263568.1">
    <property type="nucleotide sequence ID" value="NZ_CZVV01000010.1"/>
</dbReference>
<dbReference type="InterPro" id="IPR019734">
    <property type="entry name" value="TPR_rpt"/>
</dbReference>
<dbReference type="InterPro" id="IPR001173">
    <property type="entry name" value="Glyco_trans_2-like"/>
</dbReference>
<dbReference type="SUPFAM" id="SSF53448">
    <property type="entry name" value="Nucleotide-diphospho-sugar transferases"/>
    <property type="match status" value="1"/>
</dbReference>
<name>A0A916LJA9_KRYT1</name>
<reference evidence="3 4" key="1">
    <citation type="submission" date="2015-11" db="EMBL/GenBank/DDBJ databases">
        <authorList>
            <person name="Varghese N."/>
        </authorList>
    </citation>
    <scope>NUCLEOTIDE SEQUENCE [LARGE SCALE GENOMIC DNA]</scope>
    <source>
        <strain evidence="3 4">JGI-25</strain>
    </source>
</reference>
<dbReference type="PROSITE" id="PS50005">
    <property type="entry name" value="TPR"/>
    <property type="match status" value="2"/>
</dbReference>
<dbReference type="Gene3D" id="3.40.50.150">
    <property type="entry name" value="Vaccinia Virus protein VP39"/>
    <property type="match status" value="1"/>
</dbReference>
<dbReference type="CDD" id="cd02440">
    <property type="entry name" value="AdoMet_MTases"/>
    <property type="match status" value="1"/>
</dbReference>
<protein>
    <submittedName>
        <fullName evidence="3">ADP-heptose:LPS heptosyltransferase</fullName>
    </submittedName>
</protein>
<dbReference type="InterPro" id="IPR029044">
    <property type="entry name" value="Nucleotide-diphossugar_trans"/>
</dbReference>
<dbReference type="Gene3D" id="1.25.40.10">
    <property type="entry name" value="Tetratricopeptide repeat domain"/>
    <property type="match status" value="1"/>
</dbReference>
<sequence>MKSRRCWCGGILKPCAHPSYYECQNCKTFIVKDIPSRQKLENFYTFDGYWNDYVTNKFGYPSIQERAEVDFRDRIPIWFKILKIFKPNTESLLEIGCAHGGFLYFCKENGVKNVVGIEVDKKTCEFAKNKFNLKEIIPGLFPDVDLPIEKFDVVAGFDVLEHFTDPLKALKHVAKILNEDGICIFQTPNYKGEGEKWLHFKPEEHLFLFNEQNIYLLFDRAGLDIIEILPGIIREDMIVIAKRKINVDDIELKPTDYKSSFKNSIKPLKIGIGLVEHMGDIIACEPVSRYLRAKYPDAHITWCVREEYEELINPNPYIDETLVVNCLTEWIELKRSSIFDKVVDLHIHGRICPTCDIPLNNINGKVIVTAENYYFLGSLLSAFSRSAGLPSIDGKPRVYITKQAKDKVDSLNLPLKYIVFHCSSNEKSRDWIDKNWVKLAEHILKKHKLSIVEVGTESILQKYNFNDFINLCGKTTILETAEVIRRSLLFIGVDSGPAHIANAVETPGVVLLGHYRNFKRYMPFTGDYANGANVKLIYNDFGPASGIPVGEVINAVDEFISNFEEGGVKVDKNVEIETEFDEVKKEKRAKVIAFFLPQFHPIPENDKWWGKGFTEWRMVATSKPLFPGHYQPRIPADTGFYDLRVPETREMQAELAREYGIDAFCYWHYWFNGKLLLERPLIEILESGKPDFPFCLAWANENWTRRWDGLDNEIIMKQTYGGIMDHVEHFNWLLKFFKDERYFKIEGKPAFLIYRPGQIPDLKDMIKLWRRLAKDNGFDLFLISIKCSADNVSNWRGTGFDGELIFQPFFSIIINFQVIKKGLSLDKISFIFDYTETVNLMSDVNEEFMKQSNNVFACVTPGWDNTARRKRFKPFILTNPSPEIFEKWLRVEIERIQNRKPEHRIVFINAWNEWGEGNYLEPDLKFGHSYLEAIKRAVYDDNRPKNWKGRKFFSLDAESEFTTESLLQFARTMYSENNLILSERYFYLALRYAIKEISRAYHNIRVLNWLGKDNEAKTGIRNLNLLKSLLSQIHNDIAILKYNSNDINSAISHLKESTYHDRNNITAWKNLADIFIERGELEQALSSYREILKIMPDDVETLLNIADICLELGDGQNAEFFYKKVLEVDPKNERAKFRIIQLNNAKRNYLPLVSIIIPVFNQVKHTKLAIESIQKFTNVSYEIIVVDNASTDETKDYLSSLSATIGEVVKVITNPQNYGFPKAVNQGIALSRGEYIVVLNNDVIVTDKWIERLIAHTIDDPTIGIVAPMSNYVSGLQKLDGAEKFYLKGEKVDEISLLKFSEDLYQKKQRTKAYISKSCRVMHAYKTKSD</sequence>
<evidence type="ECO:0000259" key="2">
    <source>
        <dbReference type="Pfam" id="PF00535"/>
    </source>
</evidence>
<dbReference type="PANTHER" id="PTHR41244:SF1">
    <property type="entry name" value="GLYCOSYLTRANSFERASE"/>
    <property type="match status" value="1"/>
</dbReference>
<evidence type="ECO:0000313" key="3">
    <source>
        <dbReference type="EMBL" id="CUS97594.1"/>
    </source>
</evidence>
<dbReference type="InterPro" id="IPR011990">
    <property type="entry name" value="TPR-like_helical_dom_sf"/>
</dbReference>
<proteinExistence type="predicted"/>
<dbReference type="SUPFAM" id="SSF53335">
    <property type="entry name" value="S-adenosyl-L-methionine-dependent methyltransferases"/>
    <property type="match status" value="1"/>
</dbReference>
<dbReference type="InterPro" id="IPR029063">
    <property type="entry name" value="SAM-dependent_MTases_sf"/>
</dbReference>
<dbReference type="CDD" id="cd11579">
    <property type="entry name" value="Glyco_tran_WbsX"/>
    <property type="match status" value="1"/>
</dbReference>
<dbReference type="SUPFAM" id="SSF48452">
    <property type="entry name" value="TPR-like"/>
    <property type="match status" value="1"/>
</dbReference>
<dbReference type="GO" id="GO:0016757">
    <property type="term" value="F:glycosyltransferase activity"/>
    <property type="evidence" value="ECO:0007669"/>
    <property type="project" value="InterPro"/>
</dbReference>
<dbReference type="EMBL" id="CZVV01000010">
    <property type="protein sequence ID" value="CUS97594.1"/>
    <property type="molecule type" value="Genomic_DNA"/>
</dbReference>
<dbReference type="InterPro" id="IPR002201">
    <property type="entry name" value="Glyco_trans_9"/>
</dbReference>
<accession>A0A916LJA9</accession>
<dbReference type="Pfam" id="PF14307">
    <property type="entry name" value="Glyco_tran_WbsX"/>
    <property type="match status" value="1"/>
</dbReference>
<comment type="caution">
    <text evidence="3">The sequence shown here is derived from an EMBL/GenBank/DDBJ whole genome shotgun (WGS) entry which is preliminary data.</text>
</comment>
<feature type="repeat" description="TPR" evidence="1">
    <location>
        <begin position="1065"/>
        <end position="1098"/>
    </location>
</feature>
<organism evidence="3 4">
    <name type="scientific">Kryptobacter tengchongensis</name>
    <dbReference type="NCBI Taxonomy" id="1643429"/>
    <lineage>
        <taxon>Bacteria</taxon>
        <taxon>Pseudomonadati</taxon>
        <taxon>Candidatus Kryptoniota</taxon>
        <taxon>Candidatus Kryptobacter</taxon>
    </lineage>
</organism>
<evidence type="ECO:0000256" key="1">
    <source>
        <dbReference type="PROSITE-ProRule" id="PRU00339"/>
    </source>
</evidence>
<feature type="repeat" description="TPR" evidence="1">
    <location>
        <begin position="1099"/>
        <end position="1132"/>
    </location>
</feature>
<keyword evidence="1" id="KW-0802">TPR repeat</keyword>